<name>A0ACA9QE44_9GLOM</name>
<feature type="non-terminal residue" evidence="1">
    <location>
        <position position="188"/>
    </location>
</feature>
<comment type="caution">
    <text evidence="1">The sequence shown here is derived from an EMBL/GenBank/DDBJ whole genome shotgun (WGS) entry which is preliminary data.</text>
</comment>
<dbReference type="EMBL" id="CAJVPU010045045">
    <property type="protein sequence ID" value="CAG8748845.1"/>
    <property type="molecule type" value="Genomic_DNA"/>
</dbReference>
<sequence>HHRWYECTYGMVGYPESLTDPSYRGQILVLTFPLVGNYGVPSRDDMEPLLKDIPKYFESCEIHITGLVIGQYSREFSHYLAHSSLADWLKEHDIPAIYGIDTRALTKKIRTQGVFLGKILFPKSVVGNAALGILTGNDLPIDGVVHPEPWMADYQDVPWIDPNEKNLFLSKNPNYILLIRQKPSRMRK</sequence>
<evidence type="ECO:0000313" key="1">
    <source>
        <dbReference type="EMBL" id="CAG8748845.1"/>
    </source>
</evidence>
<accession>A0ACA9QE44</accession>
<proteinExistence type="predicted"/>
<evidence type="ECO:0000313" key="2">
    <source>
        <dbReference type="Proteomes" id="UP000789702"/>
    </source>
</evidence>
<protein>
    <submittedName>
        <fullName evidence="1">14642_t:CDS:1</fullName>
    </submittedName>
</protein>
<reference evidence="1" key="1">
    <citation type="submission" date="2021-06" db="EMBL/GenBank/DDBJ databases">
        <authorList>
            <person name="Kallberg Y."/>
            <person name="Tangrot J."/>
            <person name="Rosling A."/>
        </authorList>
    </citation>
    <scope>NUCLEOTIDE SEQUENCE</scope>
    <source>
        <strain evidence="1">IL203A</strain>
    </source>
</reference>
<keyword evidence="2" id="KW-1185">Reference proteome</keyword>
<organism evidence="1 2">
    <name type="scientific">Dentiscutata heterogama</name>
    <dbReference type="NCBI Taxonomy" id="1316150"/>
    <lineage>
        <taxon>Eukaryota</taxon>
        <taxon>Fungi</taxon>
        <taxon>Fungi incertae sedis</taxon>
        <taxon>Mucoromycota</taxon>
        <taxon>Glomeromycotina</taxon>
        <taxon>Glomeromycetes</taxon>
        <taxon>Diversisporales</taxon>
        <taxon>Gigasporaceae</taxon>
        <taxon>Dentiscutata</taxon>
    </lineage>
</organism>
<dbReference type="Proteomes" id="UP000789702">
    <property type="component" value="Unassembled WGS sequence"/>
</dbReference>
<gene>
    <name evidence="1" type="ORF">DHETER_LOCUS14511</name>
</gene>
<feature type="non-terminal residue" evidence="1">
    <location>
        <position position="1"/>
    </location>
</feature>